<dbReference type="Proteomes" id="UP000799778">
    <property type="component" value="Unassembled WGS sequence"/>
</dbReference>
<accession>A0A6A5Y359</accession>
<dbReference type="PANTHER" id="PTHR48098:SF3">
    <property type="entry name" value="IRON(III) ENTEROBACTIN ESTERASE"/>
    <property type="match status" value="1"/>
</dbReference>
<feature type="chain" id="PRO_5025435380" description="Alpha/beta-hydrolase" evidence="1">
    <location>
        <begin position="22"/>
        <end position="685"/>
    </location>
</feature>
<reference evidence="2" key="1">
    <citation type="journal article" date="2020" name="Stud. Mycol.">
        <title>101 Dothideomycetes genomes: a test case for predicting lifestyles and emergence of pathogens.</title>
        <authorList>
            <person name="Haridas S."/>
            <person name="Albert R."/>
            <person name="Binder M."/>
            <person name="Bloem J."/>
            <person name="Labutti K."/>
            <person name="Salamov A."/>
            <person name="Andreopoulos B."/>
            <person name="Baker S."/>
            <person name="Barry K."/>
            <person name="Bills G."/>
            <person name="Bluhm B."/>
            <person name="Cannon C."/>
            <person name="Castanera R."/>
            <person name="Culley D."/>
            <person name="Daum C."/>
            <person name="Ezra D."/>
            <person name="Gonzalez J."/>
            <person name="Henrissat B."/>
            <person name="Kuo A."/>
            <person name="Liang C."/>
            <person name="Lipzen A."/>
            <person name="Lutzoni F."/>
            <person name="Magnuson J."/>
            <person name="Mondo S."/>
            <person name="Nolan M."/>
            <person name="Ohm R."/>
            <person name="Pangilinan J."/>
            <person name="Park H.-J."/>
            <person name="Ramirez L."/>
            <person name="Alfaro M."/>
            <person name="Sun H."/>
            <person name="Tritt A."/>
            <person name="Yoshinaga Y."/>
            <person name="Zwiers L.-H."/>
            <person name="Turgeon B."/>
            <person name="Goodwin S."/>
            <person name="Spatafora J."/>
            <person name="Crous P."/>
            <person name="Grigoriev I."/>
        </authorList>
    </citation>
    <scope>NUCLEOTIDE SEQUENCE</scope>
    <source>
        <strain evidence="2">CBS 175.79</strain>
    </source>
</reference>
<dbReference type="InterPro" id="IPR000801">
    <property type="entry name" value="Esterase-like"/>
</dbReference>
<keyword evidence="3" id="KW-1185">Reference proteome</keyword>
<dbReference type="RefSeq" id="XP_033387579.1">
    <property type="nucleotide sequence ID" value="XM_033527064.1"/>
</dbReference>
<dbReference type="OrthoDB" id="184793at2759"/>
<protein>
    <recommendedName>
        <fullName evidence="4">Alpha/beta-hydrolase</fullName>
    </recommendedName>
</protein>
<dbReference type="Gene3D" id="3.40.50.1820">
    <property type="entry name" value="alpha/beta hydrolase"/>
    <property type="match status" value="1"/>
</dbReference>
<name>A0A6A5Y359_9PLEO</name>
<dbReference type="PANTHER" id="PTHR48098">
    <property type="entry name" value="ENTEROCHELIN ESTERASE-RELATED"/>
    <property type="match status" value="1"/>
</dbReference>
<evidence type="ECO:0000313" key="3">
    <source>
        <dbReference type="Proteomes" id="UP000799778"/>
    </source>
</evidence>
<feature type="signal peptide" evidence="1">
    <location>
        <begin position="1"/>
        <end position="21"/>
    </location>
</feature>
<dbReference type="SUPFAM" id="SSF53474">
    <property type="entry name" value="alpha/beta-Hydrolases"/>
    <property type="match status" value="1"/>
</dbReference>
<dbReference type="GeneID" id="54284461"/>
<evidence type="ECO:0000256" key="1">
    <source>
        <dbReference type="SAM" id="SignalP"/>
    </source>
</evidence>
<evidence type="ECO:0008006" key="4">
    <source>
        <dbReference type="Google" id="ProtNLM"/>
    </source>
</evidence>
<evidence type="ECO:0000313" key="2">
    <source>
        <dbReference type="EMBL" id="KAF2019240.1"/>
    </source>
</evidence>
<organism evidence="2 3">
    <name type="scientific">Aaosphaeria arxii CBS 175.79</name>
    <dbReference type="NCBI Taxonomy" id="1450172"/>
    <lineage>
        <taxon>Eukaryota</taxon>
        <taxon>Fungi</taxon>
        <taxon>Dikarya</taxon>
        <taxon>Ascomycota</taxon>
        <taxon>Pezizomycotina</taxon>
        <taxon>Dothideomycetes</taxon>
        <taxon>Pleosporomycetidae</taxon>
        <taxon>Pleosporales</taxon>
        <taxon>Pleosporales incertae sedis</taxon>
        <taxon>Aaosphaeria</taxon>
    </lineage>
</organism>
<gene>
    <name evidence="2" type="ORF">BU24DRAFT_418827</name>
</gene>
<sequence>MFVSTLAYTAALLGVTALARPAQRSAPNLKFEISLDEGIINGTSVDGHIQLLLAPAGTDPLEDTDVTSSPNFFFGQNVYSFGTGAPVTLSGGNGVDTEKGVYGFPNVSISEVVPGEYSVQAFMNVYETVTRADGSTVSVRFPCGDGAPGVGGYGTPITSLVNITVTGQEQTVKLVFNNVTESEEFTGSEIGGCQQGNYEDTEYLKYVKIRSDVLSAWWGRDVFVGANVLLPFGYDANNTEKRYPVVYSQGHWPGEQGAFRYPAYLQGEFASAWDNGTIPATNVSEARETPKLILVTFRHENAFYDDSYAVNSANLGPWGDAINDELIPYLDTTFNTIPEPYARIQEGGSTGGWESAANIIFRPDLFGAAFSSYPDSMDFHKHQDIALYTNKNAYVNDDGTPIASIRAFENGTETVLATVQQENHWELTFGTNTRSIGGQWDVWNAVFGVQGVNGYPLVPWDKVSGEIYPGAVEYWKHMDLADYVTSNWDNELNLGEVLKHRIFVYVGTEDDYFLNEGVAQFQGRVEAKGGSDWANFTYIEGKGHGGRYNLLDPWVYLELLETWVQDHSPEGKTPLTASLTAPTSRGNKFEDVMAYGGFQAALARQAPPEIIEGNIATSGRWDPGVVLQAQWIVNGKPFGYTFSVDQECGVAFSGAKSGCSLQISVTGTKRGYVTETRVSNIVTIS</sequence>
<dbReference type="AlphaFoldDB" id="A0A6A5Y359"/>
<dbReference type="InterPro" id="IPR050583">
    <property type="entry name" value="Mycobacterial_A85_antigen"/>
</dbReference>
<dbReference type="EMBL" id="ML978067">
    <property type="protein sequence ID" value="KAF2019240.1"/>
    <property type="molecule type" value="Genomic_DNA"/>
</dbReference>
<proteinExistence type="predicted"/>
<dbReference type="Pfam" id="PF00756">
    <property type="entry name" value="Esterase"/>
    <property type="match status" value="1"/>
</dbReference>
<dbReference type="InterPro" id="IPR029058">
    <property type="entry name" value="AB_hydrolase_fold"/>
</dbReference>
<keyword evidence="1" id="KW-0732">Signal</keyword>